<proteinExistence type="inferred from homology"/>
<dbReference type="Gene3D" id="2.40.50.320">
    <property type="entry name" value="Copper binding periplasmic protein CusF"/>
    <property type="match status" value="1"/>
</dbReference>
<evidence type="ECO:0000256" key="2">
    <source>
        <dbReference type="ARBA" id="ARBA00022448"/>
    </source>
</evidence>
<keyword evidence="2" id="KW-0813">Transport</keyword>
<feature type="domain" description="Heavy metal binding" evidence="4">
    <location>
        <begin position="45"/>
        <end position="71"/>
    </location>
</feature>
<dbReference type="NCBIfam" id="TIGR01730">
    <property type="entry name" value="RND_mfp"/>
    <property type="match status" value="1"/>
</dbReference>
<dbReference type="GO" id="GO:0016020">
    <property type="term" value="C:membrane"/>
    <property type="evidence" value="ECO:0007669"/>
    <property type="project" value="InterPro"/>
</dbReference>
<dbReference type="InterPro" id="IPR045800">
    <property type="entry name" value="HMBD"/>
</dbReference>
<comment type="similarity">
    <text evidence="1">Belongs to the membrane fusion protein (MFP) (TC 8.A.1) family.</text>
</comment>
<name>A0A368NLQ5_9GAMM</name>
<feature type="domain" description="CzcB-like C-terminal circularly permuted SH3-like" evidence="8">
    <location>
        <begin position="329"/>
        <end position="388"/>
    </location>
</feature>
<dbReference type="Pfam" id="PF19335">
    <property type="entry name" value="HMBD"/>
    <property type="match status" value="1"/>
</dbReference>
<dbReference type="InterPro" id="IPR058649">
    <property type="entry name" value="CzcB_C"/>
</dbReference>
<dbReference type="Pfam" id="PF25975">
    <property type="entry name" value="CzcB_C"/>
    <property type="match status" value="1"/>
</dbReference>
<dbReference type="Gene3D" id="2.40.420.20">
    <property type="match status" value="1"/>
</dbReference>
<dbReference type="InterPro" id="IPR006143">
    <property type="entry name" value="RND_pump_MFP"/>
</dbReference>
<dbReference type="SUPFAM" id="SSF111369">
    <property type="entry name" value="HlyD-like secretion proteins"/>
    <property type="match status" value="1"/>
</dbReference>
<dbReference type="Pfam" id="PF25954">
    <property type="entry name" value="Beta-barrel_RND_2"/>
    <property type="match status" value="1"/>
</dbReference>
<dbReference type="OrthoDB" id="9806939at2"/>
<dbReference type="AlphaFoldDB" id="A0A368NLQ5"/>
<accession>A0A368NLQ5</accession>
<dbReference type="Gene3D" id="2.40.50.100">
    <property type="match status" value="1"/>
</dbReference>
<dbReference type="EMBL" id="QPID01000003">
    <property type="protein sequence ID" value="RCU51040.1"/>
    <property type="molecule type" value="Genomic_DNA"/>
</dbReference>
<dbReference type="InterPro" id="IPR051909">
    <property type="entry name" value="MFP_Cation_Efflux"/>
</dbReference>
<dbReference type="Gene3D" id="6.10.140.730">
    <property type="match status" value="1"/>
</dbReference>
<dbReference type="InterPro" id="IPR058790">
    <property type="entry name" value="BSH_CusB"/>
</dbReference>
<dbReference type="FunFam" id="2.40.30.170:FF:000010">
    <property type="entry name" value="Efflux RND transporter periplasmic adaptor subunit"/>
    <property type="match status" value="1"/>
</dbReference>
<evidence type="ECO:0000259" key="4">
    <source>
        <dbReference type="Pfam" id="PF19335"/>
    </source>
</evidence>
<organism evidence="9 10">
    <name type="scientific">Corallincola holothuriorum</name>
    <dbReference type="NCBI Taxonomy" id="2282215"/>
    <lineage>
        <taxon>Bacteria</taxon>
        <taxon>Pseudomonadati</taxon>
        <taxon>Pseudomonadota</taxon>
        <taxon>Gammaproteobacteria</taxon>
        <taxon>Alteromonadales</taxon>
        <taxon>Psychromonadaceae</taxon>
        <taxon>Corallincola</taxon>
    </lineage>
</organism>
<dbReference type="Pfam" id="PF11604">
    <property type="entry name" value="CusF_Ec"/>
    <property type="match status" value="1"/>
</dbReference>
<feature type="region of interest" description="Disordered" evidence="3">
    <location>
        <begin position="489"/>
        <end position="510"/>
    </location>
</feature>
<feature type="domain" description="CusB-like three alpha-helical bundle" evidence="5">
    <location>
        <begin position="161"/>
        <end position="207"/>
    </location>
</feature>
<dbReference type="InterPro" id="IPR021647">
    <property type="entry name" value="CusF_Ec"/>
</dbReference>
<dbReference type="GO" id="GO:0022857">
    <property type="term" value="F:transmembrane transporter activity"/>
    <property type="evidence" value="ECO:0007669"/>
    <property type="project" value="InterPro"/>
</dbReference>
<sequence length="510" mass="56485">MKNSLALIVAVTVGTAIGAGGYHYLSSPLLTSDGDNGSVEKQPIYWVAPMDPNYRRDKPGKSPMGMDLVPVYEEGSGADDSPGTIKISPEVENNLGVRTAKVEQQPLHQQIDTVGYIGFDKDNLAHVHPRVEGWLERLYIKVEGERIEKGQPIYSIYSPQLVNAQEELLLALDRNKRTLINSAKERLRALDVSENQIDKLVKTRKVSRTVTAYAPQSGVIAELNVSEGHFVKPGKTILSIGSLEEVWVTAEVFERQATLVSVGDTVSMSLDYLPSKEWTGVVDYIYPTLDPTNRTAKVRLRFANPSEELKPNMFARVAIHTQNDQVTLIVPREAVIRTGQQDRVVLALGEGKFKSVEVKLGRLSDLDVEIVKGVEANDSIVTSAQFLLDSESNISSDFMRMTIYEQSASENVWAEGLVTAMNPSVRTVTIDHKPVEAWEWPAMVMDFHVADSIELEQLQPGTSLHFEISKIESGYRIVGIHVMGNASEQMDHSQHKGMGHSEHKGRGDKS</sequence>
<evidence type="ECO:0000259" key="6">
    <source>
        <dbReference type="Pfam" id="PF25919"/>
    </source>
</evidence>
<evidence type="ECO:0000256" key="1">
    <source>
        <dbReference type="ARBA" id="ARBA00009477"/>
    </source>
</evidence>
<dbReference type="GO" id="GO:0015679">
    <property type="term" value="P:plasma membrane copper ion transport"/>
    <property type="evidence" value="ECO:0007669"/>
    <property type="project" value="TreeGrafter"/>
</dbReference>
<evidence type="ECO:0000313" key="10">
    <source>
        <dbReference type="Proteomes" id="UP000252558"/>
    </source>
</evidence>
<dbReference type="Proteomes" id="UP000252558">
    <property type="component" value="Unassembled WGS sequence"/>
</dbReference>
<dbReference type="GO" id="GO:0060003">
    <property type="term" value="P:copper ion export"/>
    <property type="evidence" value="ECO:0007669"/>
    <property type="project" value="TreeGrafter"/>
</dbReference>
<reference evidence="9 10" key="1">
    <citation type="submission" date="2018-07" db="EMBL/GenBank/DDBJ databases">
        <title>Corallincola holothuriorum sp. nov., a new facultative anaerobe isolated from sea cucumber Apostichopus japonicus.</title>
        <authorList>
            <person name="Xia H."/>
        </authorList>
    </citation>
    <scope>NUCLEOTIDE SEQUENCE [LARGE SCALE GENOMIC DNA]</scope>
    <source>
        <strain evidence="9 10">C4</strain>
    </source>
</reference>
<comment type="caution">
    <text evidence="9">The sequence shown here is derived from an EMBL/GenBank/DDBJ whole genome shotgun (WGS) entry which is preliminary data.</text>
</comment>
<evidence type="ECO:0000313" key="9">
    <source>
        <dbReference type="EMBL" id="RCU51040.1"/>
    </source>
</evidence>
<dbReference type="Pfam" id="PF25919">
    <property type="entry name" value="BSH_CusB"/>
    <property type="match status" value="1"/>
</dbReference>
<dbReference type="PANTHER" id="PTHR30097">
    <property type="entry name" value="CATION EFFLUX SYSTEM PROTEIN CUSB"/>
    <property type="match status" value="1"/>
</dbReference>
<gene>
    <name evidence="9" type="ORF">DU002_06890</name>
</gene>
<dbReference type="Pfam" id="PF25869">
    <property type="entry name" value="3HB_CusB"/>
    <property type="match status" value="1"/>
</dbReference>
<dbReference type="InterPro" id="IPR042230">
    <property type="entry name" value="CusF_sf"/>
</dbReference>
<dbReference type="GO" id="GO:0030288">
    <property type="term" value="C:outer membrane-bounded periplasmic space"/>
    <property type="evidence" value="ECO:0007669"/>
    <property type="project" value="TreeGrafter"/>
</dbReference>
<evidence type="ECO:0000259" key="7">
    <source>
        <dbReference type="Pfam" id="PF25954"/>
    </source>
</evidence>
<feature type="domain" description="CusB-like beta-barrel" evidence="7">
    <location>
        <begin position="245"/>
        <end position="322"/>
    </location>
</feature>
<dbReference type="GO" id="GO:0046914">
    <property type="term" value="F:transition metal ion binding"/>
    <property type="evidence" value="ECO:0007669"/>
    <property type="project" value="TreeGrafter"/>
</dbReference>
<evidence type="ECO:0000256" key="3">
    <source>
        <dbReference type="SAM" id="MobiDB-lite"/>
    </source>
</evidence>
<dbReference type="Gene3D" id="2.40.30.170">
    <property type="match status" value="1"/>
</dbReference>
<dbReference type="InterPro" id="IPR058792">
    <property type="entry name" value="Beta-barrel_RND_2"/>
</dbReference>
<evidence type="ECO:0000259" key="8">
    <source>
        <dbReference type="Pfam" id="PF25975"/>
    </source>
</evidence>
<feature type="domain" description="CusB-like barrel-sandwich hybrid" evidence="6">
    <location>
        <begin position="125"/>
        <end position="240"/>
    </location>
</feature>
<protein>
    <submittedName>
        <fullName evidence="9">Efflux RND transporter periplasmic adaptor subunit</fullName>
    </submittedName>
</protein>
<dbReference type="InterPro" id="IPR058791">
    <property type="entry name" value="3HB_CusB"/>
</dbReference>
<keyword evidence="10" id="KW-1185">Reference proteome</keyword>
<evidence type="ECO:0000259" key="5">
    <source>
        <dbReference type="Pfam" id="PF25869"/>
    </source>
</evidence>
<dbReference type="RefSeq" id="WP_114337636.1">
    <property type="nucleotide sequence ID" value="NZ_QPID01000003.1"/>
</dbReference>
<dbReference type="PANTHER" id="PTHR30097:SF15">
    <property type="entry name" value="CATION EFFLUX SYSTEM PROTEIN CUSB"/>
    <property type="match status" value="1"/>
</dbReference>